<dbReference type="AlphaFoldDB" id="A0A915PRY0"/>
<accession>A0A915PRY0</accession>
<evidence type="ECO:0000313" key="2">
    <source>
        <dbReference type="WBParaSite" id="sdigi.contig378.g7881.t1"/>
    </source>
</evidence>
<keyword evidence="1" id="KW-1185">Reference proteome</keyword>
<name>A0A915PRY0_9BILA</name>
<proteinExistence type="predicted"/>
<evidence type="ECO:0000313" key="1">
    <source>
        <dbReference type="Proteomes" id="UP000887581"/>
    </source>
</evidence>
<reference evidence="2" key="1">
    <citation type="submission" date="2022-11" db="UniProtKB">
        <authorList>
            <consortium name="WormBaseParasite"/>
        </authorList>
    </citation>
    <scope>IDENTIFICATION</scope>
</reference>
<dbReference type="Proteomes" id="UP000887581">
    <property type="component" value="Unplaced"/>
</dbReference>
<protein>
    <submittedName>
        <fullName evidence="2">RRM domain-containing protein</fullName>
    </submittedName>
</protein>
<organism evidence="1 2">
    <name type="scientific">Setaria digitata</name>
    <dbReference type="NCBI Taxonomy" id="48799"/>
    <lineage>
        <taxon>Eukaryota</taxon>
        <taxon>Metazoa</taxon>
        <taxon>Ecdysozoa</taxon>
        <taxon>Nematoda</taxon>
        <taxon>Chromadorea</taxon>
        <taxon>Rhabditida</taxon>
        <taxon>Spirurina</taxon>
        <taxon>Spiruromorpha</taxon>
        <taxon>Filarioidea</taxon>
        <taxon>Setariidae</taxon>
        <taxon>Setaria</taxon>
    </lineage>
</organism>
<dbReference type="WBParaSite" id="sdigi.contig378.g7881.t1">
    <property type="protein sequence ID" value="sdigi.contig378.g7881.t1"/>
    <property type="gene ID" value="sdigi.contig378.g7881"/>
</dbReference>
<sequence length="431" mass="49042">MKYLRSDGLFNLQLMNSSIGNALFANTFLAAPARFKFPTAATTTNSNGEPCSITVKDMLNMNKILPNFDDYSPDKGTNNDIDNGESGWDFWSRVYDDPALRSQITDRFQNAPTVSEMLTSEKLIRAQLIFLNVPRIGAASQQIIRSLIESECGKNIAIFDIAISNRRWRVRFYRCEDALEVLRAFDGYRFRNRFLSVRYEDNAFELDKQTVKLELESKMDYPLDMNILPFIDSNVWAAAEYAQIELFKNDLVRLLESAGRNNPGICLDDSRITQLASCGSSLIDAMLKQWPVGLFRMCTPQVRLTGRYLSLSHQSQSSVLSKVAVESYPRIYIESWEPVVPTIIQTKYHLVDYSCALLRHFGAQQIQVDLPWRILTTLLPPSSDWSQDPVELMNLVAKLSPHTSVFGGTLFLISDARHRRSLAQKLSHLPE</sequence>